<proteinExistence type="predicted"/>
<feature type="region of interest" description="Disordered" evidence="1">
    <location>
        <begin position="1"/>
        <end position="24"/>
    </location>
</feature>
<sequence>MNKHEKINAENLYFSKASNMHPAN</sequence>
<dbReference type="AlphaFoldDB" id="A0A0F9IJQ7"/>
<name>A0A0F9IJQ7_9ZZZZ</name>
<protein>
    <submittedName>
        <fullName evidence="2">Uncharacterized protein</fullName>
    </submittedName>
</protein>
<gene>
    <name evidence="2" type="ORF">LCGC14_1570650</name>
</gene>
<evidence type="ECO:0000313" key="2">
    <source>
        <dbReference type="EMBL" id="KKM27846.1"/>
    </source>
</evidence>
<organism evidence="2">
    <name type="scientific">marine sediment metagenome</name>
    <dbReference type="NCBI Taxonomy" id="412755"/>
    <lineage>
        <taxon>unclassified sequences</taxon>
        <taxon>metagenomes</taxon>
        <taxon>ecological metagenomes</taxon>
    </lineage>
</organism>
<reference evidence="2" key="1">
    <citation type="journal article" date="2015" name="Nature">
        <title>Complex archaea that bridge the gap between prokaryotes and eukaryotes.</title>
        <authorList>
            <person name="Spang A."/>
            <person name="Saw J.H."/>
            <person name="Jorgensen S.L."/>
            <person name="Zaremba-Niedzwiedzka K."/>
            <person name="Martijn J."/>
            <person name="Lind A.E."/>
            <person name="van Eijk R."/>
            <person name="Schleper C."/>
            <person name="Guy L."/>
            <person name="Ettema T.J."/>
        </authorList>
    </citation>
    <scope>NUCLEOTIDE SEQUENCE</scope>
</reference>
<evidence type="ECO:0000256" key="1">
    <source>
        <dbReference type="SAM" id="MobiDB-lite"/>
    </source>
</evidence>
<comment type="caution">
    <text evidence="2">The sequence shown here is derived from an EMBL/GenBank/DDBJ whole genome shotgun (WGS) entry which is preliminary data.</text>
</comment>
<dbReference type="EMBL" id="LAZR01012246">
    <property type="protein sequence ID" value="KKM27846.1"/>
    <property type="molecule type" value="Genomic_DNA"/>
</dbReference>
<feature type="non-terminal residue" evidence="2">
    <location>
        <position position="24"/>
    </location>
</feature>
<accession>A0A0F9IJQ7</accession>